<accession>A0A1H9MZS7</accession>
<dbReference type="InterPro" id="IPR004090">
    <property type="entry name" value="Chemotax_Me-accpt_rcpt"/>
</dbReference>
<keyword evidence="5" id="KW-1133">Transmembrane helix</keyword>
<keyword evidence="4" id="KW-0807">Transducer</keyword>
<feature type="domain" description="Methyl-accepting transducer" evidence="6">
    <location>
        <begin position="411"/>
        <end position="640"/>
    </location>
</feature>
<comment type="subcellular location">
    <subcellularLocation>
        <location evidence="1">Membrane</location>
    </subcellularLocation>
</comment>
<dbReference type="InterPro" id="IPR003660">
    <property type="entry name" value="HAMP_dom"/>
</dbReference>
<dbReference type="SUPFAM" id="SSF58104">
    <property type="entry name" value="Methyl-accepting chemotaxis protein (MCP) signaling domain"/>
    <property type="match status" value="1"/>
</dbReference>
<feature type="transmembrane region" description="Helical" evidence="5">
    <location>
        <begin position="329"/>
        <end position="351"/>
    </location>
</feature>
<evidence type="ECO:0000256" key="1">
    <source>
        <dbReference type="ARBA" id="ARBA00004370"/>
    </source>
</evidence>
<dbReference type="Proteomes" id="UP000199766">
    <property type="component" value="Unassembled WGS sequence"/>
</dbReference>
<dbReference type="CDD" id="cd11386">
    <property type="entry name" value="MCP_signal"/>
    <property type="match status" value="1"/>
</dbReference>
<organism evidence="8 9">
    <name type="scientific">Giesbergeria anulus</name>
    <dbReference type="NCBI Taxonomy" id="180197"/>
    <lineage>
        <taxon>Bacteria</taxon>
        <taxon>Pseudomonadati</taxon>
        <taxon>Pseudomonadota</taxon>
        <taxon>Betaproteobacteria</taxon>
        <taxon>Burkholderiales</taxon>
        <taxon>Comamonadaceae</taxon>
        <taxon>Giesbergeria</taxon>
    </lineage>
</organism>
<sequence length="662" mass="71749">MTSIFKKHHTLGLGQKLAVANFVLVSIVLAVLIGLIGFFVSKNIEHRAEDELNQHIHMMVSFLEATDADLYRRAEFLGKSFAQNFSGKFEISGEKMLIKDRQVPIFSANGNIINLNYQVVDKFTQSTGAIATVFVKDGNDFVRVTTSLKNENGERAVGTVLDTTHPGYQKVQSGNSYMGIATLFGRRYMTRYDPIKDANGNVLGISFIGLDFSEFFANMKESIKKLKVGASGYYYILDSKPGKNMGTLVVHPVLEGKNLLDTQDADGQFFIREMLEKKNGVQYYNWMNPGSDETHPRRKLIAYAHHANWDWVIAASTYVEEYTAQAHQLIFRFAMLGLLAVALLAGAWFVFIRRMIVQPIQQACGVAQTLAAGDLSGHLTASRHDEIGDLLHAMNSIGEGLTRVVTTVRTGSESVALASAEIAQGNQDLSTRTASQASALEQTAASMEELGSTVKVNADHSATANHLAQGASQVVVDSGQVVQQVVQTMKGIEASSHRIAEIISVIDGIAFQTNILALNAAVEAARAGEQGRGFAVVASEVRALAGRSAHAAQEIKDLISHSVGEIQQGGVLVEKAGHTMQLAIEEIQKVASLMQEISNASHEQNAGVQQVGEAIIHMDQSTQQNAALVEEMASAANSLRQQASDLVKTVSVFKLAAHHSNP</sequence>
<reference evidence="8 9" key="1">
    <citation type="submission" date="2016-10" db="EMBL/GenBank/DDBJ databases">
        <authorList>
            <person name="de Groot N.N."/>
        </authorList>
    </citation>
    <scope>NUCLEOTIDE SEQUENCE [LARGE SCALE GENOMIC DNA]</scope>
    <source>
        <strain evidence="8 9">ATCC 35958</strain>
    </source>
</reference>
<evidence type="ECO:0000256" key="5">
    <source>
        <dbReference type="SAM" id="Phobius"/>
    </source>
</evidence>
<dbReference type="SMART" id="SM00283">
    <property type="entry name" value="MA"/>
    <property type="match status" value="1"/>
</dbReference>
<dbReference type="PANTHER" id="PTHR43531">
    <property type="entry name" value="PROTEIN ICFG"/>
    <property type="match status" value="1"/>
</dbReference>
<dbReference type="FunFam" id="1.10.287.950:FF:000001">
    <property type="entry name" value="Methyl-accepting chemotaxis sensory transducer"/>
    <property type="match status" value="1"/>
</dbReference>
<feature type="transmembrane region" description="Helical" evidence="5">
    <location>
        <begin position="20"/>
        <end position="40"/>
    </location>
</feature>
<dbReference type="CDD" id="cd06225">
    <property type="entry name" value="HAMP"/>
    <property type="match status" value="1"/>
</dbReference>
<evidence type="ECO:0000313" key="9">
    <source>
        <dbReference type="Proteomes" id="UP000199766"/>
    </source>
</evidence>
<evidence type="ECO:0000313" key="8">
    <source>
        <dbReference type="EMBL" id="SER28593.1"/>
    </source>
</evidence>
<keyword evidence="5" id="KW-0472">Membrane</keyword>
<dbReference type="CDD" id="cd12912">
    <property type="entry name" value="PDC2_MCP_like"/>
    <property type="match status" value="1"/>
</dbReference>
<dbReference type="Gene3D" id="1.10.287.950">
    <property type="entry name" value="Methyl-accepting chemotaxis protein"/>
    <property type="match status" value="1"/>
</dbReference>
<dbReference type="STRING" id="180197.SAMN02982919_02101"/>
<dbReference type="InterPro" id="IPR033462">
    <property type="entry name" value="Cache_3-Cache_2"/>
</dbReference>
<dbReference type="SUPFAM" id="SSF103190">
    <property type="entry name" value="Sensory domain-like"/>
    <property type="match status" value="1"/>
</dbReference>
<comment type="similarity">
    <text evidence="3">Belongs to the methyl-accepting chemotaxis (MCP) protein family.</text>
</comment>
<keyword evidence="2" id="KW-0488">Methylation</keyword>
<proteinExistence type="inferred from homology"/>
<dbReference type="PANTHER" id="PTHR43531:SF14">
    <property type="entry name" value="METHYL-ACCEPTING CHEMOTAXIS PROTEIN I-RELATED"/>
    <property type="match status" value="1"/>
</dbReference>
<dbReference type="PRINTS" id="PR00260">
    <property type="entry name" value="CHEMTRNSDUCR"/>
</dbReference>
<evidence type="ECO:0000256" key="3">
    <source>
        <dbReference type="ARBA" id="ARBA00029447"/>
    </source>
</evidence>
<dbReference type="OrthoDB" id="9763018at2"/>
<dbReference type="Pfam" id="PF17201">
    <property type="entry name" value="Cache_3-Cache_2"/>
    <property type="match status" value="1"/>
</dbReference>
<dbReference type="PROSITE" id="PS50885">
    <property type="entry name" value="HAMP"/>
    <property type="match status" value="1"/>
</dbReference>
<gene>
    <name evidence="8" type="ORF">SAMN02982919_02101</name>
</gene>
<feature type="domain" description="HAMP" evidence="7">
    <location>
        <begin position="354"/>
        <end position="406"/>
    </location>
</feature>
<dbReference type="GO" id="GO:0006935">
    <property type="term" value="P:chemotaxis"/>
    <property type="evidence" value="ECO:0007669"/>
    <property type="project" value="InterPro"/>
</dbReference>
<dbReference type="InterPro" id="IPR004089">
    <property type="entry name" value="MCPsignal_dom"/>
</dbReference>
<dbReference type="RefSeq" id="WP_091457081.1">
    <property type="nucleotide sequence ID" value="NZ_FOGD01000006.1"/>
</dbReference>
<evidence type="ECO:0000259" key="7">
    <source>
        <dbReference type="PROSITE" id="PS50885"/>
    </source>
</evidence>
<dbReference type="GO" id="GO:0005886">
    <property type="term" value="C:plasma membrane"/>
    <property type="evidence" value="ECO:0007669"/>
    <property type="project" value="TreeGrafter"/>
</dbReference>
<dbReference type="Pfam" id="PF00015">
    <property type="entry name" value="MCPsignal"/>
    <property type="match status" value="1"/>
</dbReference>
<dbReference type="SMART" id="SM00304">
    <property type="entry name" value="HAMP"/>
    <property type="match status" value="1"/>
</dbReference>
<dbReference type="Gene3D" id="3.30.450.20">
    <property type="entry name" value="PAS domain"/>
    <property type="match status" value="1"/>
</dbReference>
<keyword evidence="5" id="KW-0812">Transmembrane</keyword>
<dbReference type="GO" id="GO:0007165">
    <property type="term" value="P:signal transduction"/>
    <property type="evidence" value="ECO:0007669"/>
    <property type="project" value="UniProtKB-KW"/>
</dbReference>
<dbReference type="Pfam" id="PF00672">
    <property type="entry name" value="HAMP"/>
    <property type="match status" value="1"/>
</dbReference>
<evidence type="ECO:0000256" key="2">
    <source>
        <dbReference type="ARBA" id="ARBA00022481"/>
    </source>
</evidence>
<evidence type="ECO:0000259" key="6">
    <source>
        <dbReference type="PROSITE" id="PS50111"/>
    </source>
</evidence>
<evidence type="ECO:0000256" key="4">
    <source>
        <dbReference type="PROSITE-ProRule" id="PRU00284"/>
    </source>
</evidence>
<dbReference type="AlphaFoldDB" id="A0A1H9MZS7"/>
<dbReference type="GO" id="GO:0004888">
    <property type="term" value="F:transmembrane signaling receptor activity"/>
    <property type="evidence" value="ECO:0007669"/>
    <property type="project" value="InterPro"/>
</dbReference>
<keyword evidence="9" id="KW-1185">Reference proteome</keyword>
<dbReference type="PROSITE" id="PS50111">
    <property type="entry name" value="CHEMOTAXIS_TRANSDUC_2"/>
    <property type="match status" value="1"/>
</dbReference>
<dbReference type="EMBL" id="FOGD01000006">
    <property type="protein sequence ID" value="SER28593.1"/>
    <property type="molecule type" value="Genomic_DNA"/>
</dbReference>
<protein>
    <submittedName>
        <fullName evidence="8">Methyl-accepting chemotaxis sensory transducer with Cache sensor</fullName>
    </submittedName>
</protein>
<dbReference type="InterPro" id="IPR029151">
    <property type="entry name" value="Sensor-like_sf"/>
</dbReference>
<dbReference type="InterPro" id="IPR051310">
    <property type="entry name" value="MCP_chemotaxis"/>
</dbReference>
<name>A0A1H9MZS7_9BURK</name>